<gene>
    <name evidence="1" type="ORF">CDAUBV1_LOCUS10429</name>
    <name evidence="2" type="ORF">CDAUBV1_LOCUS10430</name>
</gene>
<proteinExistence type="predicted"/>
<reference evidence="2" key="1">
    <citation type="submission" date="2024-06" db="EMBL/GenBank/DDBJ databases">
        <authorList>
            <person name="Liu X."/>
            <person name="Lenzi L."/>
            <person name="Haldenby T S."/>
            <person name="Uol C."/>
        </authorList>
    </citation>
    <scope>NUCLEOTIDE SEQUENCE</scope>
</reference>
<dbReference type="InterPro" id="IPR006616">
    <property type="entry name" value="DM9_repeat"/>
</dbReference>
<dbReference type="Proteomes" id="UP001497525">
    <property type="component" value="Unassembled WGS sequence"/>
</dbReference>
<dbReference type="EMBL" id="CAXLJL010000312">
    <property type="protein sequence ID" value="CAL5136373.1"/>
    <property type="molecule type" value="Genomic_DNA"/>
</dbReference>
<evidence type="ECO:0008006" key="4">
    <source>
        <dbReference type="Google" id="ProtNLM"/>
    </source>
</evidence>
<organism evidence="2 3">
    <name type="scientific">Calicophoron daubneyi</name>
    <name type="common">Rumen fluke</name>
    <name type="synonym">Paramphistomum daubneyi</name>
    <dbReference type="NCBI Taxonomy" id="300641"/>
    <lineage>
        <taxon>Eukaryota</taxon>
        <taxon>Metazoa</taxon>
        <taxon>Spiralia</taxon>
        <taxon>Lophotrochozoa</taxon>
        <taxon>Platyhelminthes</taxon>
        <taxon>Trematoda</taxon>
        <taxon>Digenea</taxon>
        <taxon>Plagiorchiida</taxon>
        <taxon>Pronocephalata</taxon>
        <taxon>Paramphistomoidea</taxon>
        <taxon>Paramphistomidae</taxon>
        <taxon>Calicophoron</taxon>
    </lineage>
</organism>
<dbReference type="PANTHER" id="PTHR31649">
    <property type="entry name" value="AGAP009604-PA"/>
    <property type="match status" value="1"/>
</dbReference>
<accession>A0AAV2TG10</accession>
<protein>
    <recommendedName>
        <fullName evidence="4">DM9 domain-containing protein</fullName>
    </recommendedName>
</protein>
<evidence type="ECO:0000313" key="2">
    <source>
        <dbReference type="EMBL" id="CAL5136373.1"/>
    </source>
</evidence>
<sequence length="156" mass="16705">MAKVGDGIQTGLSWIPDSNGHVPGNGIVVGSGVYIARMHESGGLIPGKVVPQYKKAYCSNDEREYEHQKYEVLCDTSAPGTSKCYRWLAASDGNVPDNAVVGGVSKDGDALYVARSEIFGVPVAGKVDDDHTSASFPYGGKEHAVKHYDVLVWCMK</sequence>
<dbReference type="AlphaFoldDB" id="A0AAV2TG10"/>
<evidence type="ECO:0000313" key="1">
    <source>
        <dbReference type="EMBL" id="CAL5136372.1"/>
    </source>
</evidence>
<dbReference type="PANTHER" id="PTHR31649:SF1">
    <property type="entry name" value="FARNESOIC ACID O-METHYL TRANSFERASE DOMAIN-CONTAINING PROTEIN"/>
    <property type="match status" value="1"/>
</dbReference>
<comment type="caution">
    <text evidence="2">The sequence shown here is derived from an EMBL/GenBank/DDBJ whole genome shotgun (WGS) entry which is preliminary data.</text>
</comment>
<dbReference type="Pfam" id="PF11901">
    <property type="entry name" value="DM9"/>
    <property type="match status" value="1"/>
</dbReference>
<evidence type="ECO:0000313" key="3">
    <source>
        <dbReference type="Proteomes" id="UP001497525"/>
    </source>
</evidence>
<dbReference type="EMBL" id="CAXLJL010000312">
    <property type="protein sequence ID" value="CAL5136372.1"/>
    <property type="molecule type" value="Genomic_DNA"/>
</dbReference>
<name>A0AAV2TG10_CALDB</name>
<dbReference type="SMART" id="SM00696">
    <property type="entry name" value="DM9"/>
    <property type="match status" value="2"/>
</dbReference>